<dbReference type="RefSeq" id="WP_101032264.1">
    <property type="nucleotide sequence ID" value="NZ_CP034073.1"/>
</dbReference>
<sequence length="95" mass="10881">MNNNQFSDSCYLCHSDSNYMKTDHENKRHYLCSNENCGEYEISLSAMENLIDNNDFKSQLLPLAKRCKGTDRLLEITVRGSAIEAKTKSRAEDVI</sequence>
<dbReference type="OrthoDB" id="8966431at2"/>
<dbReference type="Proteomes" id="UP000278855">
    <property type="component" value="Unassembled WGS sequence"/>
</dbReference>
<dbReference type="KEGG" id="spsr:EGC80_19870"/>
<dbReference type="EMBL" id="CP034073">
    <property type="protein sequence ID" value="AZG36899.1"/>
    <property type="molecule type" value="Genomic_DNA"/>
</dbReference>
<evidence type="ECO:0000313" key="3">
    <source>
        <dbReference type="Proteomes" id="UP000273778"/>
    </source>
</evidence>
<evidence type="ECO:0000313" key="4">
    <source>
        <dbReference type="Proteomes" id="UP000278855"/>
    </source>
</evidence>
<reference evidence="1 3" key="1">
    <citation type="submission" date="2018-11" db="EMBL/GenBank/DDBJ databases">
        <title>Shewanella sp. M2.</title>
        <authorList>
            <person name="Hwang Y.J."/>
            <person name="Hwang C.Y."/>
        </authorList>
    </citation>
    <scope>NUCLEOTIDE SEQUENCE [LARGE SCALE GENOMIC DNA]</scope>
    <source>
        <strain evidence="1 3">M2</strain>
    </source>
</reference>
<dbReference type="Proteomes" id="UP000273778">
    <property type="component" value="Chromosome"/>
</dbReference>
<evidence type="ECO:0000313" key="1">
    <source>
        <dbReference type="EMBL" id="AZG36899.1"/>
    </source>
</evidence>
<accession>A0A3N4E960</accession>
<protein>
    <submittedName>
        <fullName evidence="2">Uncharacterized protein</fullName>
    </submittedName>
</protein>
<organism evidence="2 4">
    <name type="scientific">Shewanella psychromarinicola</name>
    <dbReference type="NCBI Taxonomy" id="2487742"/>
    <lineage>
        <taxon>Bacteria</taxon>
        <taxon>Pseudomonadati</taxon>
        <taxon>Pseudomonadota</taxon>
        <taxon>Gammaproteobacteria</taxon>
        <taxon>Alteromonadales</taxon>
        <taxon>Shewanellaceae</taxon>
        <taxon>Shewanella</taxon>
    </lineage>
</organism>
<proteinExistence type="predicted"/>
<gene>
    <name evidence="2" type="ORF">EGC77_03540</name>
    <name evidence="1" type="ORF">EGC80_19870</name>
</gene>
<reference evidence="2" key="3">
    <citation type="submission" date="2018-11" db="EMBL/GenBank/DDBJ databases">
        <authorList>
            <person name="Hwang Y.J."/>
            <person name="Hwang C.Y."/>
        </authorList>
    </citation>
    <scope>NUCLEOTIDE SEQUENCE</scope>
    <source>
        <strain evidence="2">R106</strain>
    </source>
</reference>
<reference evidence="4" key="2">
    <citation type="submission" date="2018-11" db="EMBL/GenBank/DDBJ databases">
        <title>Shewanella sp. R106.</title>
        <authorList>
            <person name="Hwang Y.J."/>
            <person name="Hwang C.Y."/>
        </authorList>
    </citation>
    <scope>NUCLEOTIDE SEQUENCE [LARGE SCALE GENOMIC DNA]</scope>
    <source>
        <strain evidence="4">R106</strain>
    </source>
</reference>
<dbReference type="AlphaFoldDB" id="A0A3N4E960"/>
<evidence type="ECO:0000313" key="2">
    <source>
        <dbReference type="EMBL" id="RPA34755.1"/>
    </source>
</evidence>
<dbReference type="EMBL" id="RKKB01000001">
    <property type="protein sequence ID" value="RPA34755.1"/>
    <property type="molecule type" value="Genomic_DNA"/>
</dbReference>
<name>A0A3N4E960_9GAMM</name>
<keyword evidence="3" id="KW-1185">Reference proteome</keyword>